<comment type="similarity">
    <text evidence="1">Belongs to the VPS13 family.</text>
</comment>
<keyword evidence="6" id="KW-1185">Reference proteome</keyword>
<feature type="region of interest" description="Disordered" evidence="4">
    <location>
        <begin position="1325"/>
        <end position="1355"/>
    </location>
</feature>
<feature type="compositionally biased region" description="Polar residues" evidence="4">
    <location>
        <begin position="509"/>
        <end position="524"/>
    </location>
</feature>
<dbReference type="FunCoup" id="A0A6P6XUA8">
    <property type="interactions" value="747"/>
</dbReference>
<feature type="compositionally biased region" description="Low complexity" evidence="4">
    <location>
        <begin position="2751"/>
        <end position="2768"/>
    </location>
</feature>
<dbReference type="GO" id="GO:0006623">
    <property type="term" value="P:protein targeting to vacuole"/>
    <property type="evidence" value="ECO:0007669"/>
    <property type="project" value="TreeGrafter"/>
</dbReference>
<feature type="region of interest" description="Disordered" evidence="4">
    <location>
        <begin position="2751"/>
        <end position="2775"/>
    </location>
</feature>
<dbReference type="KEGG" id="dpte:113791020"/>
<evidence type="ECO:0000313" key="6">
    <source>
        <dbReference type="Proteomes" id="UP000515146"/>
    </source>
</evidence>
<gene>
    <name evidence="7" type="primary">LOC113791020</name>
</gene>
<feature type="region of interest" description="Disordered" evidence="4">
    <location>
        <begin position="3326"/>
        <end position="3354"/>
    </location>
</feature>
<dbReference type="GO" id="GO:0007005">
    <property type="term" value="P:mitochondrion organization"/>
    <property type="evidence" value="ECO:0007669"/>
    <property type="project" value="TreeGrafter"/>
</dbReference>
<name>A0A6P6XUA8_DERPT</name>
<feature type="domain" description="UBA" evidence="5">
    <location>
        <begin position="1282"/>
        <end position="1324"/>
    </location>
</feature>
<dbReference type="GO" id="GO:0045053">
    <property type="term" value="P:protein retention in Golgi apparatus"/>
    <property type="evidence" value="ECO:0007669"/>
    <property type="project" value="TreeGrafter"/>
</dbReference>
<evidence type="ECO:0000259" key="5">
    <source>
        <dbReference type="PROSITE" id="PS50030"/>
    </source>
</evidence>
<feature type="compositionally biased region" description="Low complexity" evidence="4">
    <location>
        <begin position="3340"/>
        <end position="3354"/>
    </location>
</feature>
<dbReference type="InterPro" id="IPR009543">
    <property type="entry name" value="VPS13_VAB"/>
</dbReference>
<dbReference type="InParanoid" id="A0A6P6XUA8"/>
<evidence type="ECO:0000256" key="3">
    <source>
        <dbReference type="ARBA" id="ARBA00023055"/>
    </source>
</evidence>
<feature type="compositionally biased region" description="Low complexity" evidence="4">
    <location>
        <begin position="1112"/>
        <end position="1132"/>
    </location>
</feature>
<protein>
    <submittedName>
        <fullName evidence="7">Vacuolar protein sorting-associated protein 13D-like</fullName>
    </submittedName>
</protein>
<dbReference type="OMA" id="FNWHFIL"/>
<dbReference type="Pfam" id="PF12624">
    <property type="entry name" value="VPS13_N"/>
    <property type="match status" value="1"/>
</dbReference>
<dbReference type="PANTHER" id="PTHR16166">
    <property type="entry name" value="VACUOLAR PROTEIN SORTING-ASSOCIATED PROTEIN VPS13"/>
    <property type="match status" value="1"/>
</dbReference>
<feature type="region of interest" description="Disordered" evidence="4">
    <location>
        <begin position="1112"/>
        <end position="1139"/>
    </location>
</feature>
<keyword evidence="2" id="KW-0813">Transport</keyword>
<evidence type="ECO:0000256" key="4">
    <source>
        <dbReference type="SAM" id="MobiDB-lite"/>
    </source>
</evidence>
<feature type="region of interest" description="Disordered" evidence="4">
    <location>
        <begin position="504"/>
        <end position="540"/>
    </location>
</feature>
<keyword evidence="3" id="KW-0445">Lipid transport</keyword>
<dbReference type="OrthoDB" id="272810at2759"/>
<feature type="region of interest" description="Disordered" evidence="4">
    <location>
        <begin position="1242"/>
        <end position="1263"/>
    </location>
</feature>
<dbReference type="GO" id="GO:0006869">
    <property type="term" value="P:lipid transport"/>
    <property type="evidence" value="ECO:0007669"/>
    <property type="project" value="UniProtKB-KW"/>
</dbReference>
<feature type="region of interest" description="Disordered" evidence="4">
    <location>
        <begin position="2161"/>
        <end position="2181"/>
    </location>
</feature>
<feature type="compositionally biased region" description="Low complexity" evidence="4">
    <location>
        <begin position="1011"/>
        <end position="1032"/>
    </location>
</feature>
<evidence type="ECO:0000313" key="7">
    <source>
        <dbReference type="RefSeq" id="XP_027196538.1"/>
    </source>
</evidence>
<dbReference type="SMART" id="SM00165">
    <property type="entry name" value="UBA"/>
    <property type="match status" value="1"/>
</dbReference>
<feature type="compositionally biased region" description="Low complexity" evidence="4">
    <location>
        <begin position="598"/>
        <end position="608"/>
    </location>
</feature>
<proteinExistence type="inferred from homology"/>
<accession>A0A6P6XUA8</accession>
<sequence>MLESFAAWILNTYIGDYFGNVNTHQLRMSLKNGEIELEHLPLKRDLIRYLGLPLEANTGFIGKISIKFPSWSSFTSEPLVITIEDLFLIVKPITNFSYNEEEEKRSQQEFKISQLDMMEQRWKALHDDDLTEPNSYYSSSYSSWLNYGSSLINNVLMNIHLKISSIHIRYEDYSTISGCTFATGIVIRSLTICSTDENWQPKFVTGQNFNNDNNFLFKLIDLESFACYFDVETLLFSEFDFDIMVDYMRKTLDRNLNHKNIETEHDYMIAPVNGKCYLKRNCSEMSLKSCKQPRTVIDVQLECVPIMMTAIQYKHLLDWSIAFQTHKTLWRYRKWRPMINTIQKKSDEQQQDNDDDDEDVEDEEISIRYEFKPKTWWHFAVNANLEDYRQRRQRFNWHFILQRARDIVGYHNAYLCYLIYPESFSRDLRCLKERVENEFTLDELCSIREIVFWRANQILKKQLNPTQDHNENKTITEQTQTSSGYWFLPFNVLSNLYYSNYSSNDTDQKSSTNANEESEQQNNDFHSDKHSNPPLTSSSLNLSSTITEDIFITRDAIYCQFNFQIHNSSFQLMAFNNLTTTTTTTTDRTDISESPDEQNSQSFYQNKQQQQQQGNLILEFEFNQMKIGIDITNPNAYACSCHNRDYNNGNHNCNGKQLILAVTDHQQQQPKNIYLTQNELNQLQLDLNFECQNLNLTLLRTDDSISTIITENSNSMQKLATAIFIGCGWQFRFSSDMLSIDGRMDSLELLDLITAPNVNRHRRVLSIGKTIDDNDNDSTIISNNSEAETTTSIPVEKALMFSLSRHMNENILRLNIEMASFCYVHSSILVYELSLCRKCFSDVLEAYFSRAFKERFRAATTEVLRGIVPDTTATADSMAEQLNDVQSTTSPTPPPTSIRTISSSSKLSLFKMQTKSTNRKTKLKSKNQSMANPFVDNFKLNVFIRSPVIICPISPSSHEVVVFHLGHMLLNNHNHSTDIIRSVGREMIVWKPAKQRQRKFGTAGNQLPLLTSSQNSSSSSATTTTTTSSSNNSYNAEIRDLSVYSLDCSKNIEKFAQHSSSNRSNDSKIRQPELTIPVDKLYYCDMFGVPILQKTVIEIVLERKILFSSMNDSMTSSTTTTTTSSSSFVTTNATGKKSSDSVNIVDGLNLISSVNSIDPLVLPKKFSIRQHFCSDQLPAFSNDLGVRHKNSKNMSTAKPEMVLSIEISAIDVRFSYTDLLVFWHILNTLTSIEQPISSIHSSTLDQNNSSLNTTVKPNYNDDNDDEMMEMLQQITLSSSGLNAEEFRSRLNNLIDLGFNPRESLRALALKNGDIIEAAYMLSSPTTTTTTNDEQNRDDQINQNSDTDNHSQCTSDVSAATTTDVAMINSTNIITLQNDINKNDNRRKNPNRSRSSNLLLSILSVIEVKISNGSIRIIDDCNQLDLPLLELGVTDFRLMQYYTRSIEAHAQTNFYCDYYNSHLSGWEPFIENCQVAFSWKHHEPRCHLKSMLNTAAIASTNRIPVARQKLAIKIEIRKMFNMNISRTLLDLIEKVHRAWRQDIEHFMSLPSDRRTFRHRQPFIPFALKNDTGTDLHMYLSNSRKMFSTEKAADLITPCDLKPILDVQADHIVYFDCVDLLQSSSSSSKQNSSHKHRQNLLPTRSLSSSTATISQLKIFVKVDGWQETFPLSIEREGTFIRHVISERYTNQSAILVFEIQLQSTAIKLITVRSSLLITNRTTKMVELKFVNTAMSDVRTSYMIAPHGIFPVPLDLLYARIQLRPCDLGIGTCSTYVNWNHVRKFGELDCSLQICTPITHTQHGSYSKSQAYVVSVLVERNSIGALIESRNIFRQSNQSSNASMMMMPKISPLVTLPSHTITLLPPLQLANRLPYELRFKIINNPNSNGQSLSSSTSSQLLSSSTGTIKSGDDYSVHYISPLESFSIEFQMEHFPRCRPLHIEPGAIKNFETHIDMYDARNRLLILNAHIAVQTGCPKPSNAMTITIYAPYWIVNRSGLPLVFAQDGGTNQIAEAAGQYEEHERARSISPLLFSFADPDSSHYCIMRLGRMLPHMSPRWCNLFCLEKGTFYRRLRVTEYSQQDSIPQEKIYEFGIDIRQGRDRYNQTKIVTIAPRFQIENLTSFKLEFAQKCFVQPSSDVSGQSLYGNNFDQTNTFSPSLMSSPIKSGTNSHRNSFSRRLSTQSNNESVEKSQIISALPKSNMPFHWPATDRPKLLCVRIASLIGCLWSGCFDVGSEPSVSFQLNIRDDSGRSNFIRVEILLQNATYFIVFTDANSLPPPIRVENFSQVAIEFYQIGCSYHRTIVRPNSSVPYALDEPTQPPHLTVCAPGGSSSTYDLNSFAPGNTLTYDNFYYLAFEETFTSATTNVGVPFTGYYMDDDTEQLMYMMMAGPDLSFVEHDVGSKMLVLDVPDYDLSNCPIPDTYQIGIENDRPKPVFLGRKERAKRSQLWRLDQLNHLIHEGSSPPSEPPGFQDLGFAEVKFPTTISSSTLMVLDVMDDEIDNLISNAAFISIPLAVRKLNPQRSSTQTWHFTEDGRLRCLKYWNMFVQPVVTNTSTILNDIFQTGTMAVIALGPTESMIKTVIPRQQAMIKQKMRKGSGVLNVSILADGPSRVLRIKDNQLTANGRQLNLVPFNRSDNSNNSNGGGGGGTFGTAQLNELLTNTMAEQSFLIRLLNKTELELQLQIDSVGISIISKMNEEIIFLFMKKIILELLCNPAECRLNCVVEDFQVDNQLFDSEKEVVLYVTNLDNQQQQQQQSDQEQQQSSRSISITTTAGQQRNNNIAERPAITFNLHKLFIPNVEINVFKSLQISINDLVLNIEELVLLKLLEFIQYDPVDSEMDEISSSTSIINNGSAAAIAAAATAHSTATNPSLLYHTSGNVVSSSLSRSAQYFFAFLLIQLRRVKLSVFTSTSTIGHCLNELKKKAGIKLIRFEEALIQLKPFHKVYSLMTRRFLQDSIHEHYRSELRSQAAKILGTVDFLGNPVGFINNVIEGLNEFYSDGSIRGLIMNVTHGISDSTAKVTSVLSESLGFVTMDDRHQEIRRKIKQQTGGIGGQRSHLVVGAFGLAHGILGGITSVITQTYDGIVNHGGVTGFLSGLSKGVLGTFTKPAVGMLDFASGAATAVRDSSRKACFGINGRQVRRVRLPRTLTIDGRLTRYQSQQSQWQSRFYNTTDFGTQREYGEQFVHVFPLSDRHFVLLTTERLYFFHAPIRKCQLPSEEVWDDGNDDGEFRNQQDLILMNCPIQQLQILPLDSFYECNHHRMMLHDGEFFLKTQSCCTDLTSMIGTQLELDHLNESLSSSSSTTTTTTKTAIICHFIEFRQTPTKSMSNRMSPVHGIPQQQQSTSQSSSVRRNSNQEDYYFHKRQNFEYPSHINPCYVYCDSPQMLQRIIQLVDEAKHLQEERKFEVSNLRI</sequence>
<feature type="compositionally biased region" description="Polar residues" evidence="4">
    <location>
        <begin position="1242"/>
        <end position="1257"/>
    </location>
</feature>
<dbReference type="PANTHER" id="PTHR16166:SF141">
    <property type="entry name" value="INTERMEMBRANE LIPID TRANSFER PROTEIN VPS13D"/>
    <property type="match status" value="1"/>
</dbReference>
<organism evidence="6 7">
    <name type="scientific">Dermatophagoides pteronyssinus</name>
    <name type="common">European house dust mite</name>
    <dbReference type="NCBI Taxonomy" id="6956"/>
    <lineage>
        <taxon>Eukaryota</taxon>
        <taxon>Metazoa</taxon>
        <taxon>Ecdysozoa</taxon>
        <taxon>Arthropoda</taxon>
        <taxon>Chelicerata</taxon>
        <taxon>Arachnida</taxon>
        <taxon>Acari</taxon>
        <taxon>Acariformes</taxon>
        <taxon>Sarcoptiformes</taxon>
        <taxon>Astigmata</taxon>
        <taxon>Psoroptidia</taxon>
        <taxon>Analgoidea</taxon>
        <taxon>Pyroglyphidae</taxon>
        <taxon>Dermatophagoidinae</taxon>
        <taxon>Dermatophagoides</taxon>
    </lineage>
</organism>
<dbReference type="RefSeq" id="XP_027196538.1">
    <property type="nucleotide sequence ID" value="XM_027340737.1"/>
</dbReference>
<dbReference type="Pfam" id="PF25036">
    <property type="entry name" value="VPS13_VAB"/>
    <property type="match status" value="1"/>
</dbReference>
<evidence type="ECO:0000256" key="2">
    <source>
        <dbReference type="ARBA" id="ARBA00022448"/>
    </source>
</evidence>
<dbReference type="PROSITE" id="PS50030">
    <property type="entry name" value="UBA"/>
    <property type="match status" value="1"/>
</dbReference>
<dbReference type="InterPro" id="IPR026847">
    <property type="entry name" value="VPS13"/>
</dbReference>
<feature type="region of interest" description="Disordered" evidence="4">
    <location>
        <begin position="1000"/>
        <end position="1032"/>
    </location>
</feature>
<dbReference type="Proteomes" id="UP000515146">
    <property type="component" value="Unplaced"/>
</dbReference>
<reference evidence="7" key="1">
    <citation type="submission" date="2025-08" db="UniProtKB">
        <authorList>
            <consortium name="RefSeq"/>
        </authorList>
    </citation>
    <scope>IDENTIFICATION</scope>
    <source>
        <strain evidence="7">Airmid</strain>
    </source>
</reference>
<evidence type="ECO:0000256" key="1">
    <source>
        <dbReference type="ARBA" id="ARBA00006545"/>
    </source>
</evidence>
<feature type="region of interest" description="Disordered" evidence="4">
    <location>
        <begin position="584"/>
        <end position="608"/>
    </location>
</feature>
<dbReference type="InterPro" id="IPR026854">
    <property type="entry name" value="VPS13_N"/>
</dbReference>
<dbReference type="InterPro" id="IPR015940">
    <property type="entry name" value="UBA"/>
</dbReference>
<feature type="compositionally biased region" description="Polar residues" evidence="4">
    <location>
        <begin position="1340"/>
        <end position="1355"/>
    </location>
</feature>